<reference evidence="2" key="1">
    <citation type="submission" date="2020-12" db="EMBL/GenBank/DDBJ databases">
        <title>Clostridium thailandense sp. nov., a novel acetogenic bacterium isolated from peat land soil in Thailand.</title>
        <authorList>
            <person name="Chaikitkaew S."/>
            <person name="Birkeland N.K."/>
        </authorList>
    </citation>
    <scope>NUCLEOTIDE SEQUENCE</scope>
    <source>
        <strain evidence="2">PL3</strain>
    </source>
</reference>
<dbReference type="Proteomes" id="UP000694308">
    <property type="component" value="Unassembled WGS sequence"/>
</dbReference>
<feature type="domain" description="Transcriptional regulator TetR C-terminal Firmicutes type" evidence="1">
    <location>
        <begin position="2"/>
        <end position="37"/>
    </location>
</feature>
<accession>A0A949TP48</accession>
<organism evidence="2 3">
    <name type="scientific">Clostridium thailandense</name>
    <dbReference type="NCBI Taxonomy" id="2794346"/>
    <lineage>
        <taxon>Bacteria</taxon>
        <taxon>Bacillati</taxon>
        <taxon>Bacillota</taxon>
        <taxon>Clostridia</taxon>
        <taxon>Eubacteriales</taxon>
        <taxon>Clostridiaceae</taxon>
        <taxon>Clostridium</taxon>
    </lineage>
</organism>
<dbReference type="RefSeq" id="WP_218323496.1">
    <property type="nucleotide sequence ID" value="NZ_JAEEGC010000177.1"/>
</dbReference>
<gene>
    <name evidence="2" type="ORF">I6U48_26395</name>
</gene>
<dbReference type="InterPro" id="IPR039532">
    <property type="entry name" value="TetR_C_Firmicutes"/>
</dbReference>
<protein>
    <submittedName>
        <fullName evidence="2">TetR family transcriptional regulator C-terminal domain-containing protein</fullName>
    </submittedName>
</protein>
<keyword evidence="3" id="KW-1185">Reference proteome</keyword>
<dbReference type="EMBL" id="JAEEGC010000177">
    <property type="protein sequence ID" value="MBV7276414.1"/>
    <property type="molecule type" value="Genomic_DNA"/>
</dbReference>
<evidence type="ECO:0000313" key="2">
    <source>
        <dbReference type="EMBL" id="MBV7276414.1"/>
    </source>
</evidence>
<dbReference type="AlphaFoldDB" id="A0A949TP48"/>
<evidence type="ECO:0000313" key="3">
    <source>
        <dbReference type="Proteomes" id="UP000694308"/>
    </source>
</evidence>
<dbReference type="Pfam" id="PF14278">
    <property type="entry name" value="TetR_C_8"/>
    <property type="match status" value="1"/>
</dbReference>
<name>A0A949TP48_9CLOT</name>
<comment type="caution">
    <text evidence="2">The sequence shown here is derived from an EMBL/GenBank/DDBJ whole genome shotgun (WGS) entry which is preliminary data.</text>
</comment>
<evidence type="ECO:0000259" key="1">
    <source>
        <dbReference type="Pfam" id="PF14278"/>
    </source>
</evidence>
<sequence length="46" mass="5305">MKHFLLGGLVQVKIHWLENNFTETPTELAELVLKIINPLGYDVKEL</sequence>
<proteinExistence type="predicted"/>